<gene>
    <name evidence="1" type="ORF">E9229_002261</name>
</gene>
<dbReference type="RefSeq" id="WP_183511261.1">
    <property type="nucleotide sequence ID" value="NZ_BAABGK010000002.1"/>
</dbReference>
<protein>
    <recommendedName>
        <fullName evidence="3">HutD family protein</fullName>
    </recommendedName>
</protein>
<dbReference type="PANTHER" id="PTHR37943">
    <property type="entry name" value="PROTEIN VES"/>
    <property type="match status" value="1"/>
</dbReference>
<dbReference type="InterPro" id="IPR014710">
    <property type="entry name" value="RmlC-like_jellyroll"/>
</dbReference>
<proteinExistence type="predicted"/>
<comment type="caution">
    <text evidence="1">The sequence shown here is derived from an EMBL/GenBank/DDBJ whole genome shotgun (WGS) entry which is preliminary data.</text>
</comment>
<dbReference type="PANTHER" id="PTHR37943:SF1">
    <property type="entry name" value="PROTEIN VES"/>
    <property type="match status" value="1"/>
</dbReference>
<dbReference type="AlphaFoldDB" id="A0A839QJQ3"/>
<dbReference type="SUPFAM" id="SSF51182">
    <property type="entry name" value="RmlC-like cupins"/>
    <property type="match status" value="1"/>
</dbReference>
<evidence type="ECO:0008006" key="3">
    <source>
        <dbReference type="Google" id="ProtNLM"/>
    </source>
</evidence>
<dbReference type="Pfam" id="PF05962">
    <property type="entry name" value="HutD"/>
    <property type="match status" value="1"/>
</dbReference>
<reference evidence="1 2" key="1">
    <citation type="submission" date="2020-08" db="EMBL/GenBank/DDBJ databases">
        <title>Sequencing the genomes of 1000 actinobacteria strains.</title>
        <authorList>
            <person name="Klenk H.-P."/>
        </authorList>
    </citation>
    <scope>NUCLEOTIDE SEQUENCE [LARGE SCALE GENOMIC DNA]</scope>
    <source>
        <strain evidence="1 2">DSM 22826</strain>
    </source>
</reference>
<organism evidence="1 2">
    <name type="scientific">Paeniglutamicibacter cryotolerans</name>
    <dbReference type="NCBI Taxonomy" id="670079"/>
    <lineage>
        <taxon>Bacteria</taxon>
        <taxon>Bacillati</taxon>
        <taxon>Actinomycetota</taxon>
        <taxon>Actinomycetes</taxon>
        <taxon>Micrococcales</taxon>
        <taxon>Micrococcaceae</taxon>
        <taxon>Paeniglutamicibacter</taxon>
    </lineage>
</organism>
<accession>A0A839QJQ3</accession>
<dbReference type="Proteomes" id="UP000523000">
    <property type="component" value="Unassembled WGS sequence"/>
</dbReference>
<dbReference type="CDD" id="cd20293">
    <property type="entry name" value="cupin_HutD_N"/>
    <property type="match status" value="1"/>
</dbReference>
<dbReference type="InterPro" id="IPR011051">
    <property type="entry name" value="RmlC_Cupin_sf"/>
</dbReference>
<keyword evidence="2" id="KW-1185">Reference proteome</keyword>
<evidence type="ECO:0000313" key="1">
    <source>
        <dbReference type="EMBL" id="MBB2996070.1"/>
    </source>
</evidence>
<dbReference type="Gene3D" id="2.60.120.10">
    <property type="entry name" value="Jelly Rolls"/>
    <property type="match status" value="1"/>
</dbReference>
<sequence>MNTLSNQPLTPGSVIAYSDLPAAKWRNGGGTTRQILSGKLSMAGAPETVTGDDWDWRLSIADVDTAGDFSAFTGMTRILTVIEGELLAMKIDGQEKQLERFRPLRFDGGSATSATLPTGPIRDLNLIARTGTVTGHVAIVELSKKHPQHLFGGQFGVLLQGKATLNTADGTQAELGRLDTVVGGEQETPTISGRGFLAVVSLDPA</sequence>
<dbReference type="InterPro" id="IPR010282">
    <property type="entry name" value="Uncharacterised_HutD/Ves"/>
</dbReference>
<evidence type="ECO:0000313" key="2">
    <source>
        <dbReference type="Proteomes" id="UP000523000"/>
    </source>
</evidence>
<name>A0A839QJQ3_9MICC</name>
<dbReference type="EMBL" id="JACHVS010000001">
    <property type="protein sequence ID" value="MBB2996070.1"/>
    <property type="molecule type" value="Genomic_DNA"/>
</dbReference>